<keyword evidence="2" id="KW-1133">Transmembrane helix</keyword>
<feature type="transmembrane region" description="Helical" evidence="2">
    <location>
        <begin position="102"/>
        <end position="121"/>
    </location>
</feature>
<dbReference type="VEuPathDB" id="FungiDB:VP01_2251g1"/>
<keyword evidence="2" id="KW-0472">Membrane</keyword>
<proteinExistence type="predicted"/>
<evidence type="ECO:0000256" key="2">
    <source>
        <dbReference type="SAM" id="Phobius"/>
    </source>
</evidence>
<evidence type="ECO:0000313" key="4">
    <source>
        <dbReference type="Proteomes" id="UP000037035"/>
    </source>
</evidence>
<feature type="compositionally biased region" description="Basic and acidic residues" evidence="1">
    <location>
        <begin position="382"/>
        <end position="399"/>
    </location>
</feature>
<evidence type="ECO:0000313" key="3">
    <source>
        <dbReference type="EMBL" id="KNZ57064.1"/>
    </source>
</evidence>
<keyword evidence="2" id="KW-0812">Transmembrane</keyword>
<protein>
    <submittedName>
        <fullName evidence="3">Uncharacterized protein</fullName>
    </submittedName>
</protein>
<organism evidence="3 4">
    <name type="scientific">Puccinia sorghi</name>
    <dbReference type="NCBI Taxonomy" id="27349"/>
    <lineage>
        <taxon>Eukaryota</taxon>
        <taxon>Fungi</taxon>
        <taxon>Dikarya</taxon>
        <taxon>Basidiomycota</taxon>
        <taxon>Pucciniomycotina</taxon>
        <taxon>Pucciniomycetes</taxon>
        <taxon>Pucciniales</taxon>
        <taxon>Pucciniaceae</taxon>
        <taxon>Puccinia</taxon>
    </lineage>
</organism>
<gene>
    <name evidence="3" type="ORF">VP01_2251g1</name>
</gene>
<accession>A0A0L6V8M3</accession>
<feature type="compositionally biased region" description="Polar residues" evidence="1">
    <location>
        <begin position="401"/>
        <end position="410"/>
    </location>
</feature>
<dbReference type="Proteomes" id="UP000037035">
    <property type="component" value="Unassembled WGS sequence"/>
</dbReference>
<reference evidence="3 4" key="1">
    <citation type="submission" date="2015-08" db="EMBL/GenBank/DDBJ databases">
        <title>Next Generation Sequencing and Analysis of the Genome of Puccinia sorghi L Schw, the Causal Agent of Maize Common Rust.</title>
        <authorList>
            <person name="Rochi L."/>
            <person name="Burguener G."/>
            <person name="Darino M."/>
            <person name="Turjanski A."/>
            <person name="Kreff E."/>
            <person name="Dieguez M.J."/>
            <person name="Sacco F."/>
        </authorList>
    </citation>
    <scope>NUCLEOTIDE SEQUENCE [LARGE SCALE GENOMIC DNA]</scope>
    <source>
        <strain evidence="3 4">RO10H11247</strain>
    </source>
</reference>
<dbReference type="AlphaFoldDB" id="A0A0L6V8M3"/>
<comment type="caution">
    <text evidence="3">The sequence shown here is derived from an EMBL/GenBank/DDBJ whole genome shotgun (WGS) entry which is preliminary data.</text>
</comment>
<dbReference type="EMBL" id="LAVV01007116">
    <property type="protein sequence ID" value="KNZ57064.1"/>
    <property type="molecule type" value="Genomic_DNA"/>
</dbReference>
<feature type="region of interest" description="Disordered" evidence="1">
    <location>
        <begin position="381"/>
        <end position="410"/>
    </location>
</feature>
<sequence length="499" mass="57123">MASSLAAEDLLRMWHSRTELSSNPICLHQYWLGFGLKSNKVTLILISLIILQEKAIQINFSRKFILKKITNRPLATSKSLIIWSIIHLSKISFLHIKFTASFVIFSLVCFLFLLMSFLLVLSNHLLFSSLVLFSSNQLVNLIHLINHCKKNLLNCLQLKCSMLQPSCHPSCTFCAVTVHQSLVESLLENGWSNNRSFLVNVASLSSPLAHRTISNLASQPVKLSMWKEAVEEGIKKWPNQVSIREIQKPQIIKRPQYTYSNYNKNLQTYFINNYLLNKFPPAFCEDHQPLQYADLQPPKPTFHKQSVLPVRSDNQTINTARTPSIYLATFSNVAHCLGRGQDSFMGVLSDSWKGVETKQENLHRRLIFMFQANLQTFIGTSTEKHRISHSQDDSRDKRMAQGNNYQGQDESQPNQQFYLIIDSTEHPMHVACYSTDRKEKLMVVVIVDSLSNNSSPLAITDSLKRQTEDQNRHLNIFPHLYIQSIILPLSLFSPLIKGH</sequence>
<evidence type="ECO:0000256" key="1">
    <source>
        <dbReference type="SAM" id="MobiDB-lite"/>
    </source>
</evidence>
<keyword evidence="4" id="KW-1185">Reference proteome</keyword>
<name>A0A0L6V8M3_9BASI</name>